<name>B8CYG5_HALOH</name>
<dbReference type="KEGG" id="hor:Hore_15850"/>
<feature type="domain" description="RNA polymerase sigma factor 54 core-binding" evidence="10">
    <location>
        <begin position="79"/>
        <end position="269"/>
    </location>
</feature>
<dbReference type="eggNOG" id="COG1508">
    <property type="taxonomic scope" value="Bacteria"/>
</dbReference>
<accession>B8CYG5</accession>
<dbReference type="Pfam" id="PF04963">
    <property type="entry name" value="Sigma54_CBD"/>
    <property type="match status" value="1"/>
</dbReference>
<dbReference type="Gene3D" id="1.10.10.60">
    <property type="entry name" value="Homeodomain-like"/>
    <property type="match status" value="1"/>
</dbReference>
<evidence type="ECO:0000256" key="7">
    <source>
        <dbReference type="ARBA" id="ARBA00023125"/>
    </source>
</evidence>
<keyword evidence="12" id="KW-1185">Reference proteome</keyword>
<dbReference type="RefSeq" id="WP_012636517.1">
    <property type="nucleotide sequence ID" value="NC_011899.1"/>
</dbReference>
<dbReference type="GO" id="GO:0016987">
    <property type="term" value="F:sigma factor activity"/>
    <property type="evidence" value="ECO:0007669"/>
    <property type="project" value="UniProtKB-KW"/>
</dbReference>
<dbReference type="PANTHER" id="PTHR32248:SF4">
    <property type="entry name" value="RNA POLYMERASE SIGMA-54 FACTOR"/>
    <property type="match status" value="1"/>
</dbReference>
<dbReference type="InterPro" id="IPR038709">
    <property type="entry name" value="RpoN_core-bd_sf"/>
</dbReference>
<dbReference type="STRING" id="373903.Hore_15850"/>
<keyword evidence="3" id="KW-0808">Transferase</keyword>
<keyword evidence="2" id="KW-0240">DNA-directed RNA polymerase</keyword>
<reference evidence="11 12" key="1">
    <citation type="journal article" date="2009" name="PLoS ONE">
        <title>Genome analysis of the anaerobic thermohalophilic bacterium Halothermothrix orenii.</title>
        <authorList>
            <person name="Mavromatis K."/>
            <person name="Ivanova N."/>
            <person name="Anderson I."/>
            <person name="Lykidis A."/>
            <person name="Hooper S.D."/>
            <person name="Sun H."/>
            <person name="Kunin V."/>
            <person name="Lapidus A."/>
            <person name="Hugenholtz P."/>
            <person name="Patel B."/>
            <person name="Kyrpides N.C."/>
        </authorList>
    </citation>
    <scope>NUCLEOTIDE SEQUENCE [LARGE SCALE GENOMIC DNA]</scope>
    <source>
        <strain evidence="12">H 168 / OCM 544 / DSM 9562</strain>
    </source>
</reference>
<dbReference type="PROSITE" id="PS00717">
    <property type="entry name" value="SIGMA54_1"/>
    <property type="match status" value="1"/>
</dbReference>
<dbReference type="Proteomes" id="UP000000719">
    <property type="component" value="Chromosome"/>
</dbReference>
<evidence type="ECO:0000256" key="6">
    <source>
        <dbReference type="ARBA" id="ARBA00023082"/>
    </source>
</evidence>
<keyword evidence="6" id="KW-0731">Sigma factor</keyword>
<dbReference type="PROSITE" id="PS50044">
    <property type="entry name" value="SIGMA54_3"/>
    <property type="match status" value="1"/>
</dbReference>
<dbReference type="InterPro" id="IPR000394">
    <property type="entry name" value="RNA_pol_sigma_54"/>
</dbReference>
<evidence type="ECO:0000259" key="10">
    <source>
        <dbReference type="Pfam" id="PF04963"/>
    </source>
</evidence>
<keyword evidence="4" id="KW-0548">Nucleotidyltransferase</keyword>
<dbReference type="AlphaFoldDB" id="B8CYG5"/>
<keyword evidence="7" id="KW-0238">DNA-binding</keyword>
<dbReference type="EMBL" id="CP001098">
    <property type="protein sequence ID" value="ACL70334.1"/>
    <property type="molecule type" value="Genomic_DNA"/>
</dbReference>
<dbReference type="HOGENOM" id="CLU_020569_1_1_9"/>
<evidence type="ECO:0000256" key="2">
    <source>
        <dbReference type="ARBA" id="ARBA00022478"/>
    </source>
</evidence>
<dbReference type="PANTHER" id="PTHR32248">
    <property type="entry name" value="RNA POLYMERASE SIGMA-54 FACTOR"/>
    <property type="match status" value="1"/>
</dbReference>
<dbReference type="Gene3D" id="1.10.10.1330">
    <property type="entry name" value="RNA polymerase sigma-54 factor, core-binding domain"/>
    <property type="match status" value="1"/>
</dbReference>
<keyword evidence="5" id="KW-0805">Transcription regulation</keyword>
<dbReference type="InterPro" id="IPR007634">
    <property type="entry name" value="RNA_pol_sigma_54_DNA-bd"/>
</dbReference>
<evidence type="ECO:0000256" key="8">
    <source>
        <dbReference type="ARBA" id="ARBA00023163"/>
    </source>
</evidence>
<dbReference type="OrthoDB" id="9814402at2"/>
<keyword evidence="8" id="KW-0804">Transcription</keyword>
<evidence type="ECO:0000256" key="5">
    <source>
        <dbReference type="ARBA" id="ARBA00023015"/>
    </source>
</evidence>
<protein>
    <submittedName>
        <fullName evidence="11">RNA polymerase, sigma 54 subunit, RpoN</fullName>
    </submittedName>
</protein>
<evidence type="ECO:0000313" key="11">
    <source>
        <dbReference type="EMBL" id="ACL70334.1"/>
    </source>
</evidence>
<dbReference type="PIRSF" id="PIRSF000774">
    <property type="entry name" value="RpoN"/>
    <property type="match status" value="1"/>
</dbReference>
<dbReference type="Pfam" id="PF04552">
    <property type="entry name" value="Sigma54_DBD"/>
    <property type="match status" value="1"/>
</dbReference>
<proteinExistence type="inferred from homology"/>
<dbReference type="NCBIfam" id="TIGR02395">
    <property type="entry name" value="rpoN_sigma"/>
    <property type="match status" value="1"/>
</dbReference>
<dbReference type="GO" id="GO:0003677">
    <property type="term" value="F:DNA binding"/>
    <property type="evidence" value="ECO:0007669"/>
    <property type="project" value="UniProtKB-KW"/>
</dbReference>
<dbReference type="Pfam" id="PF00309">
    <property type="entry name" value="Sigma54_AID"/>
    <property type="match status" value="1"/>
</dbReference>
<evidence type="ECO:0000259" key="9">
    <source>
        <dbReference type="Pfam" id="PF04552"/>
    </source>
</evidence>
<dbReference type="GO" id="GO:0016779">
    <property type="term" value="F:nucleotidyltransferase activity"/>
    <property type="evidence" value="ECO:0007669"/>
    <property type="project" value="UniProtKB-KW"/>
</dbReference>
<comment type="similarity">
    <text evidence="1">Belongs to the sigma-54 factor family.</text>
</comment>
<sequence length="436" mass="50439">MDLRFDLDLNQKQELVMTPKLKLAIKLLQYSYQELENYLEEELKRNPLLEKESSNGDYFQNHKNYSDYDYSNDRNSDNNYENFVTYKINLTEYLESQLYQVCEDHELKIARYIIGNLDDRGYLRTTVSEIGHHFKVEESEVEKVLKKVQQLDPVGVGARNIREALLVKLGNLGDDENTEIAKNIVTNFLDELASGKIKEIIKKIKKDKEQVLKAINLIKELEPYPAAGFAAKENTGFIVPDVIVRKVEGKFVVEMNSSLTPSLKINPYYYKMLQDVGGESREYLEKNYKSALWLIRSIEQRRITIYRIAMAITNRQQEFLEKGIKYLKPLTMEELADTLGIHESTVSRATTSKYIQTPQGIYELKFFFSGGVNGVSTTSIKAYLKEYIDKEGAKNPLSDKKLARILKDEIGVNISRRTVAKYRKQMGIPSSRKRKK</sequence>
<evidence type="ECO:0000313" key="12">
    <source>
        <dbReference type="Proteomes" id="UP000000719"/>
    </source>
</evidence>
<dbReference type="GO" id="GO:0000428">
    <property type="term" value="C:DNA-directed RNA polymerase complex"/>
    <property type="evidence" value="ECO:0007669"/>
    <property type="project" value="UniProtKB-KW"/>
</dbReference>
<dbReference type="PROSITE" id="PS00718">
    <property type="entry name" value="SIGMA54_2"/>
    <property type="match status" value="1"/>
</dbReference>
<gene>
    <name evidence="11" type="ordered locus">Hore_15850</name>
</gene>
<evidence type="ECO:0000256" key="4">
    <source>
        <dbReference type="ARBA" id="ARBA00022695"/>
    </source>
</evidence>
<evidence type="ECO:0000256" key="3">
    <source>
        <dbReference type="ARBA" id="ARBA00022679"/>
    </source>
</evidence>
<dbReference type="GO" id="GO:0001216">
    <property type="term" value="F:DNA-binding transcription activator activity"/>
    <property type="evidence" value="ECO:0007669"/>
    <property type="project" value="InterPro"/>
</dbReference>
<feature type="domain" description="RNA polymerase sigma factor 54 DNA-binding" evidence="9">
    <location>
        <begin position="282"/>
        <end position="436"/>
    </location>
</feature>
<evidence type="ECO:0000256" key="1">
    <source>
        <dbReference type="ARBA" id="ARBA00008798"/>
    </source>
</evidence>
<organism evidence="11 12">
    <name type="scientific">Halothermothrix orenii (strain H 168 / OCM 544 / DSM 9562)</name>
    <dbReference type="NCBI Taxonomy" id="373903"/>
    <lineage>
        <taxon>Bacteria</taxon>
        <taxon>Bacillati</taxon>
        <taxon>Bacillota</taxon>
        <taxon>Clostridia</taxon>
        <taxon>Halanaerobiales</taxon>
        <taxon>Halothermotrichaceae</taxon>
        <taxon>Halothermothrix</taxon>
    </lineage>
</organism>
<dbReference type="PRINTS" id="PR00045">
    <property type="entry name" value="SIGMA54FCT"/>
</dbReference>
<dbReference type="InterPro" id="IPR007046">
    <property type="entry name" value="RNA_pol_sigma_54_core-bd"/>
</dbReference>
<dbReference type="GO" id="GO:0006352">
    <property type="term" value="P:DNA-templated transcription initiation"/>
    <property type="evidence" value="ECO:0007669"/>
    <property type="project" value="InterPro"/>
</dbReference>